<protein>
    <submittedName>
        <fullName evidence="2">Uncharacterized protein</fullName>
    </submittedName>
</protein>
<reference evidence="3" key="1">
    <citation type="journal article" date="2010" name="Genome Res.">
        <title>Population genomic sequencing of Coccidioides fungi reveals recent hybridization and transposon control.</title>
        <authorList>
            <person name="Neafsey D.E."/>
            <person name="Barker B.M."/>
            <person name="Sharpton T.J."/>
            <person name="Stajich J.E."/>
            <person name="Park D.J."/>
            <person name="Whiston E."/>
            <person name="Hung C.-Y."/>
            <person name="McMahan C."/>
            <person name="White J."/>
            <person name="Sykes S."/>
            <person name="Heiman D."/>
            <person name="Young S."/>
            <person name="Zeng Q."/>
            <person name="Abouelleil A."/>
            <person name="Aftuck L."/>
            <person name="Bessette D."/>
            <person name="Brown A."/>
            <person name="FitzGerald M."/>
            <person name="Lui A."/>
            <person name="Macdonald J.P."/>
            <person name="Priest M."/>
            <person name="Orbach M.J."/>
            <person name="Galgiani J.N."/>
            <person name="Kirkland T.N."/>
            <person name="Cole G.T."/>
            <person name="Birren B.W."/>
            <person name="Henn M.R."/>
            <person name="Taylor J.W."/>
            <person name="Rounsley S.D."/>
        </authorList>
    </citation>
    <scope>NUCLEOTIDE SEQUENCE [LARGE SCALE GENOMIC DNA]</scope>
    <source>
        <strain evidence="3">RMSCC 3703</strain>
    </source>
</reference>
<accession>A0A0J8R320</accession>
<feature type="region of interest" description="Disordered" evidence="1">
    <location>
        <begin position="63"/>
        <end position="82"/>
    </location>
</feature>
<feature type="compositionally biased region" description="Low complexity" evidence="1">
    <location>
        <begin position="73"/>
        <end position="82"/>
    </location>
</feature>
<proteinExistence type="predicted"/>
<dbReference type="Proteomes" id="UP000054559">
    <property type="component" value="Unassembled WGS sequence"/>
</dbReference>
<evidence type="ECO:0000256" key="1">
    <source>
        <dbReference type="SAM" id="MobiDB-lite"/>
    </source>
</evidence>
<gene>
    <name evidence="2" type="ORF">CISG_06840</name>
</gene>
<evidence type="ECO:0000313" key="3">
    <source>
        <dbReference type="Proteomes" id="UP000054559"/>
    </source>
</evidence>
<organism evidence="2 3">
    <name type="scientific">Coccidioides immitis RMSCC 3703</name>
    <dbReference type="NCBI Taxonomy" id="454286"/>
    <lineage>
        <taxon>Eukaryota</taxon>
        <taxon>Fungi</taxon>
        <taxon>Dikarya</taxon>
        <taxon>Ascomycota</taxon>
        <taxon>Pezizomycotina</taxon>
        <taxon>Eurotiomycetes</taxon>
        <taxon>Eurotiomycetidae</taxon>
        <taxon>Onygenales</taxon>
        <taxon>Onygenaceae</taxon>
        <taxon>Coccidioides</taxon>
    </lineage>
</organism>
<evidence type="ECO:0000313" key="2">
    <source>
        <dbReference type="EMBL" id="KMU78078.1"/>
    </source>
</evidence>
<name>A0A0J8R320_COCIT</name>
<sequence length="152" mass="16567">MSSSAFSRLHSFLNKKGSFDEPEDVPVSQKFLDSLAIPGDCDVSDTILLTGLHFHIADARSRIDSSQSLDRPSSASTRAASLTANAEAHISVGKSVHQHQSPGLQKDLFDFEGVDCVVLQKSLPSRDPDNLQKQVQSRVKYFDRVNGGHSAM</sequence>
<dbReference type="AlphaFoldDB" id="A0A0J8R320"/>
<dbReference type="EMBL" id="DS268159">
    <property type="protein sequence ID" value="KMU78078.1"/>
    <property type="molecule type" value="Genomic_DNA"/>
</dbReference>